<name>A0A1F5YI72_9BACT</name>
<evidence type="ECO:0000313" key="3">
    <source>
        <dbReference type="Proteomes" id="UP000178230"/>
    </source>
</evidence>
<accession>A0A1F5YI72</accession>
<dbReference type="Proteomes" id="UP000178230">
    <property type="component" value="Unassembled WGS sequence"/>
</dbReference>
<reference evidence="2 3" key="1">
    <citation type="journal article" date="2016" name="Nat. Commun.">
        <title>Thousands of microbial genomes shed light on interconnected biogeochemical processes in an aquifer system.</title>
        <authorList>
            <person name="Anantharaman K."/>
            <person name="Brown C.T."/>
            <person name="Hug L.A."/>
            <person name="Sharon I."/>
            <person name="Castelle C.J."/>
            <person name="Probst A.J."/>
            <person name="Thomas B.C."/>
            <person name="Singh A."/>
            <person name="Wilkins M.J."/>
            <person name="Karaoz U."/>
            <person name="Brodie E.L."/>
            <person name="Williams K.H."/>
            <person name="Hubbard S.S."/>
            <person name="Banfield J.F."/>
        </authorList>
    </citation>
    <scope>NUCLEOTIDE SEQUENCE [LARGE SCALE GENOMIC DNA]</scope>
</reference>
<dbReference type="EMBL" id="MFIY01000047">
    <property type="protein sequence ID" value="OGF99561.1"/>
    <property type="molecule type" value="Genomic_DNA"/>
</dbReference>
<evidence type="ECO:0000313" key="2">
    <source>
        <dbReference type="EMBL" id="OGF99561.1"/>
    </source>
</evidence>
<feature type="transmembrane region" description="Helical" evidence="1">
    <location>
        <begin position="45"/>
        <end position="63"/>
    </location>
</feature>
<dbReference type="Gene3D" id="2.60.120.260">
    <property type="entry name" value="Galactose-binding domain-like"/>
    <property type="match status" value="1"/>
</dbReference>
<proteinExistence type="predicted"/>
<dbReference type="AlphaFoldDB" id="A0A1F5YI72"/>
<organism evidence="2 3">
    <name type="scientific">Candidatus Gottesmanbacteria bacterium RBG_13_37_7</name>
    <dbReference type="NCBI Taxonomy" id="1798369"/>
    <lineage>
        <taxon>Bacteria</taxon>
        <taxon>Candidatus Gottesmaniibacteriota</taxon>
    </lineage>
</organism>
<comment type="caution">
    <text evidence="2">The sequence shown here is derived from an EMBL/GenBank/DDBJ whole genome shotgun (WGS) entry which is preliminary data.</text>
</comment>
<keyword evidence="1" id="KW-0812">Transmembrane</keyword>
<evidence type="ECO:0000256" key="1">
    <source>
        <dbReference type="SAM" id="Phobius"/>
    </source>
</evidence>
<keyword evidence="1" id="KW-1133">Transmembrane helix</keyword>
<sequence length="243" mass="27846">MSNHNSSDRKYRLFRRNLKLEELQEKYRKKYSEASSHKGYSVKDYLWLLVILLILISIPFTLWQIQGRKTLNTVAQKLSFSTYVEAEQGALLGNILISESILASAGKYIQFSSKENIIDVTSCPAFPANTEKVTFRMQVPFGGDYYPWIRLMTADSENNSLYLQVDNICQEIAGDAFLPRNSWMWVNYRRGNTSNIIKLNLNSGLHTITLYQREQGVKADKIILTTDVLCKPVLTGDNCLINK</sequence>
<keyword evidence="1" id="KW-0472">Membrane</keyword>
<evidence type="ECO:0008006" key="4">
    <source>
        <dbReference type="Google" id="ProtNLM"/>
    </source>
</evidence>
<protein>
    <recommendedName>
        <fullName evidence="4">Gylcosyl hydrolase 115 C-terminal domain-containing protein</fullName>
    </recommendedName>
</protein>
<gene>
    <name evidence="2" type="ORF">A2Y99_04305</name>
</gene>